<dbReference type="OrthoDB" id="8949987at2"/>
<dbReference type="EMBL" id="WNKX01000003">
    <property type="protein sequence ID" value="MTW10112.1"/>
    <property type="molecule type" value="Genomic_DNA"/>
</dbReference>
<dbReference type="InterPro" id="IPR029052">
    <property type="entry name" value="Metallo-depent_PP-like"/>
</dbReference>
<evidence type="ECO:0000259" key="1">
    <source>
        <dbReference type="Pfam" id="PF00149"/>
    </source>
</evidence>
<dbReference type="PANTHER" id="PTHR30337:SF0">
    <property type="entry name" value="NUCLEASE SBCCD SUBUNIT D"/>
    <property type="match status" value="1"/>
</dbReference>
<dbReference type="Pfam" id="PF00149">
    <property type="entry name" value="Metallophos"/>
    <property type="match status" value="1"/>
</dbReference>
<keyword evidence="3" id="KW-1185">Reference proteome</keyword>
<reference evidence="2 3" key="1">
    <citation type="submission" date="2019-11" db="EMBL/GenBank/DDBJ databases">
        <title>Type strains purchased from KCTC, JCM and DSMZ.</title>
        <authorList>
            <person name="Lu H."/>
        </authorList>
    </citation>
    <scope>NUCLEOTIDE SEQUENCE [LARGE SCALE GENOMIC DNA]</scope>
    <source>
        <strain evidence="2 3">JCM 31587</strain>
    </source>
</reference>
<dbReference type="AlphaFoldDB" id="A0A6L6QCA3"/>
<dbReference type="PANTHER" id="PTHR30337">
    <property type="entry name" value="COMPONENT OF ATP-DEPENDENT DSDNA EXONUCLEASE"/>
    <property type="match status" value="1"/>
</dbReference>
<comment type="caution">
    <text evidence="2">The sequence shown here is derived from an EMBL/GenBank/DDBJ whole genome shotgun (WGS) entry which is preliminary data.</text>
</comment>
<protein>
    <submittedName>
        <fullName evidence="2">Metallophosphatase family protein</fullName>
    </submittedName>
</protein>
<dbReference type="Proteomes" id="UP000472320">
    <property type="component" value="Unassembled WGS sequence"/>
</dbReference>
<dbReference type="Gene3D" id="3.60.21.10">
    <property type="match status" value="1"/>
</dbReference>
<accession>A0A6L6QCA3</accession>
<dbReference type="InterPro" id="IPR004843">
    <property type="entry name" value="Calcineurin-like_PHP"/>
</dbReference>
<dbReference type="GO" id="GO:0016787">
    <property type="term" value="F:hydrolase activity"/>
    <property type="evidence" value="ECO:0007669"/>
    <property type="project" value="InterPro"/>
</dbReference>
<dbReference type="SUPFAM" id="SSF56300">
    <property type="entry name" value="Metallo-dependent phosphatases"/>
    <property type="match status" value="1"/>
</dbReference>
<evidence type="ECO:0000313" key="3">
    <source>
        <dbReference type="Proteomes" id="UP000472320"/>
    </source>
</evidence>
<sequence>MRIAHFSDLHYADETLVEVDRCFTHAVDHAIAAQVDVAIITGDTTDHALSAHSPAVFALARQIQRLANHCPVLMLQGTYSHEPPGFLSLFPLIRGKHPIWVADHIQQVALTEGGNWIASASWQFETMPRATRLMCTCIPTQNRAALATSVGAPDVAGAMGNQVTQVLAGYAQGHLAARQAGIPVALLSHGTVHGCVTEHGVPMAGSDHEFTTGALFDAEATAVMLGHIHRHQSWTQNGRRIAYAGSIGRLHYGEDGDKGALIWDVDANTAGTALHPTPARRTLDISFDGPPDLDKLTQFVAAHVIEGAWVRVRWQVLEEERASVDRARIEGLLAGASGVKLEGRIIPVVRARAAGIARELSLPRQIAHWAEVTGVDGSDLLACFEQLREENPDMIAQRILQQSALPVPADIAAAPRSQSVSPGTIEPLPLLL</sequence>
<dbReference type="InterPro" id="IPR050535">
    <property type="entry name" value="DNA_Repair-Maintenance_Comp"/>
</dbReference>
<gene>
    <name evidence="2" type="ORF">GM658_05810</name>
</gene>
<organism evidence="2 3">
    <name type="scientific">Massilia eburnea</name>
    <dbReference type="NCBI Taxonomy" id="1776165"/>
    <lineage>
        <taxon>Bacteria</taxon>
        <taxon>Pseudomonadati</taxon>
        <taxon>Pseudomonadota</taxon>
        <taxon>Betaproteobacteria</taxon>
        <taxon>Burkholderiales</taxon>
        <taxon>Oxalobacteraceae</taxon>
        <taxon>Telluria group</taxon>
        <taxon>Massilia</taxon>
    </lineage>
</organism>
<feature type="domain" description="Calcineurin-like phosphoesterase" evidence="1">
    <location>
        <begin position="1"/>
        <end position="77"/>
    </location>
</feature>
<evidence type="ECO:0000313" key="2">
    <source>
        <dbReference type="EMBL" id="MTW10112.1"/>
    </source>
</evidence>
<proteinExistence type="predicted"/>
<name>A0A6L6QCA3_9BURK</name>